<reference evidence="1" key="1">
    <citation type="submission" date="2015-06" db="EMBL/GenBank/DDBJ databases">
        <authorList>
            <person name="Joergensen T."/>
        </authorList>
    </citation>
    <scope>NUCLEOTIDE SEQUENCE</scope>
    <source>
        <strain evidence="1">RGRH0337</strain>
    </source>
</reference>
<dbReference type="PANTHER" id="PTHR30298:SF0">
    <property type="entry name" value="PROTEIN YBFL-RELATED"/>
    <property type="match status" value="1"/>
</dbReference>
<organism evidence="1">
    <name type="scientific">uncultured prokaryote</name>
    <dbReference type="NCBI Taxonomy" id="198431"/>
    <lineage>
        <taxon>unclassified sequences</taxon>
        <taxon>environmental samples</taxon>
    </lineage>
</organism>
<dbReference type="InterPro" id="IPR051698">
    <property type="entry name" value="Transposase_11-like"/>
</dbReference>
<accession>A0A0H5QF81</accession>
<evidence type="ECO:0008006" key="2">
    <source>
        <dbReference type="Google" id="ProtNLM"/>
    </source>
</evidence>
<proteinExistence type="predicted"/>
<evidence type="ECO:0000313" key="1">
    <source>
        <dbReference type="EMBL" id="CRY94732.1"/>
    </source>
</evidence>
<dbReference type="EMBL" id="LN853005">
    <property type="protein sequence ID" value="CRY94732.1"/>
    <property type="molecule type" value="Genomic_DNA"/>
</dbReference>
<protein>
    <recommendedName>
        <fullName evidence="2">Transposase IS4-like domain-containing protein</fullName>
    </recommendedName>
</protein>
<sequence length="391" mass="44158">MFISIFAGFFGAKYAREVSAFYNKNKVKLSLLVPDMPPVEHKLSKSTVAKARVGLNESALTEIFKYFFSSTAFIKVLTVTYNDDKYLTNREGLMPTLAFDGQEMKATYRDNDPNRKHKGAVITTVINCNDRTVAIYKIAQKKNQESGCFLLALKEKLIDITNCVVMSDALNSRCNVTMAIAEAGGFFLMPLKNNQGNKALNIAALDAFAKADASGEKIERQVYLDIDHGRIEESIVEVLPLEGNIDDNDNPHKYGKVIVKYTKNVINPHADGKETVNTRIYISNLEYEGEKTAKQCLSSILDYWMVEAHHYTLDTSSLNQDRFHAKKRGSICFEAFMNKSIVNVATVLRNALTKHQCRKRPLTFKETFEYMRNLTFTSFWGLLSAMIPALE</sequence>
<reference evidence="1" key="2">
    <citation type="submission" date="2015-07" db="EMBL/GenBank/DDBJ databases">
        <title>Plasmids, circular viruses and viroids from rat gut.</title>
        <authorList>
            <person name="Jorgensen T.J."/>
            <person name="Hansen M.A."/>
            <person name="Xu Z."/>
            <person name="Tabak M.A."/>
            <person name="Sorensen S.J."/>
            <person name="Hansen L.H."/>
        </authorList>
    </citation>
    <scope>NUCLEOTIDE SEQUENCE</scope>
    <source>
        <strain evidence="1">RGRH0337</strain>
    </source>
</reference>
<dbReference type="PANTHER" id="PTHR30298">
    <property type="entry name" value="H REPEAT-ASSOCIATED PREDICTED TRANSPOSASE"/>
    <property type="match status" value="1"/>
</dbReference>
<name>A0A0H5QF81_9ZZZZ</name>
<dbReference type="AlphaFoldDB" id="A0A0H5QF81"/>